<accession>A0A077Z2V4</accession>
<dbReference type="AlphaFoldDB" id="A0A077Z2V4"/>
<protein>
    <submittedName>
        <fullName evidence="1">Uncharacterized protein</fullName>
    </submittedName>
</protein>
<dbReference type="Proteomes" id="UP000030665">
    <property type="component" value="Unassembled WGS sequence"/>
</dbReference>
<dbReference type="EMBL" id="HG805893">
    <property type="protein sequence ID" value="CDW54366.1"/>
    <property type="molecule type" value="Genomic_DNA"/>
</dbReference>
<name>A0A077Z2V4_TRITR</name>
<proteinExistence type="predicted"/>
<organism evidence="1 2">
    <name type="scientific">Trichuris trichiura</name>
    <name type="common">Whipworm</name>
    <name type="synonym">Trichocephalus trichiurus</name>
    <dbReference type="NCBI Taxonomy" id="36087"/>
    <lineage>
        <taxon>Eukaryota</taxon>
        <taxon>Metazoa</taxon>
        <taxon>Ecdysozoa</taxon>
        <taxon>Nematoda</taxon>
        <taxon>Enoplea</taxon>
        <taxon>Dorylaimia</taxon>
        <taxon>Trichinellida</taxon>
        <taxon>Trichuridae</taxon>
        <taxon>Trichuris</taxon>
    </lineage>
</organism>
<reference evidence="1" key="1">
    <citation type="submission" date="2014-01" db="EMBL/GenBank/DDBJ databases">
        <authorList>
            <person name="Aslett M."/>
        </authorList>
    </citation>
    <scope>NUCLEOTIDE SEQUENCE</scope>
</reference>
<sequence length="278" mass="31118">MNTNTIKKKNAFGQQDDLIDLTNSPACLPCLASSTPASLPKRTLLDQTIFESPQLITMPRKYTDMSDLDKSDQEGLLSTSDFERLSNIALCDDSLPSNMGIVPPPPPPVTVVSSMFRKPVRGEKKRKSLGIPRTLAKYQSALPKFPKLKMQPVLPLPDEITRTIEVYALNRRIGKRNGRVENTPKRAFPFLNRKNDFNVAANGFGARKPFLFPNFTPIGVKMKIVKPTRALPATSTPMDYAGKAKGPSKVAPRYRENKASLLRKKANKHKVKTCWRRK</sequence>
<gene>
    <name evidence="1" type="ORF">TTRE_0000263601</name>
</gene>
<keyword evidence="2" id="KW-1185">Reference proteome</keyword>
<evidence type="ECO:0000313" key="2">
    <source>
        <dbReference type="Proteomes" id="UP000030665"/>
    </source>
</evidence>
<reference evidence="1" key="2">
    <citation type="submission" date="2014-03" db="EMBL/GenBank/DDBJ databases">
        <title>The whipworm genome and dual-species transcriptomics of an intimate host-pathogen interaction.</title>
        <authorList>
            <person name="Foth B.J."/>
            <person name="Tsai I.J."/>
            <person name="Reid A.J."/>
            <person name="Bancroft A.J."/>
            <person name="Nichol S."/>
            <person name="Tracey A."/>
            <person name="Holroyd N."/>
            <person name="Cotton J.A."/>
            <person name="Stanley E.J."/>
            <person name="Zarowiecki M."/>
            <person name="Liu J.Z."/>
            <person name="Huckvale T."/>
            <person name="Cooper P.J."/>
            <person name="Grencis R.K."/>
            <person name="Berriman M."/>
        </authorList>
    </citation>
    <scope>NUCLEOTIDE SEQUENCE [LARGE SCALE GENOMIC DNA]</scope>
</reference>
<evidence type="ECO:0000313" key="1">
    <source>
        <dbReference type="EMBL" id="CDW54366.1"/>
    </source>
</evidence>